<feature type="compositionally biased region" description="Polar residues" evidence="3">
    <location>
        <begin position="220"/>
        <end position="258"/>
    </location>
</feature>
<evidence type="ECO:0000256" key="2">
    <source>
        <dbReference type="ARBA" id="ARBA00024195"/>
    </source>
</evidence>
<feature type="compositionally biased region" description="Low complexity" evidence="3">
    <location>
        <begin position="201"/>
        <end position="215"/>
    </location>
</feature>
<organism evidence="5">
    <name type="scientific">Notodromas monacha</name>
    <dbReference type="NCBI Taxonomy" id="399045"/>
    <lineage>
        <taxon>Eukaryota</taxon>
        <taxon>Metazoa</taxon>
        <taxon>Ecdysozoa</taxon>
        <taxon>Arthropoda</taxon>
        <taxon>Crustacea</taxon>
        <taxon>Oligostraca</taxon>
        <taxon>Ostracoda</taxon>
        <taxon>Podocopa</taxon>
        <taxon>Podocopida</taxon>
        <taxon>Cypridocopina</taxon>
        <taxon>Cypridoidea</taxon>
        <taxon>Cyprididae</taxon>
        <taxon>Notodromas</taxon>
    </lineage>
</organism>
<evidence type="ECO:0000259" key="4">
    <source>
        <dbReference type="PROSITE" id="PS50240"/>
    </source>
</evidence>
<dbReference type="InterPro" id="IPR043504">
    <property type="entry name" value="Peptidase_S1_PA_chymotrypsin"/>
</dbReference>
<dbReference type="PROSITE" id="PS00135">
    <property type="entry name" value="TRYPSIN_SER"/>
    <property type="match status" value="1"/>
</dbReference>
<protein>
    <recommendedName>
        <fullName evidence="4">Peptidase S1 domain-containing protein</fullName>
    </recommendedName>
</protein>
<dbReference type="InterPro" id="IPR001254">
    <property type="entry name" value="Trypsin_dom"/>
</dbReference>
<sequence>MREHNVLSPEKGLDSYRLRPARVVMHSDFDAIRLNNDLAVLTVREGLIEWDNFTAPVCVAEASGDDETVGTMATVIGWGRLSEGGSKADNLQKVQVPILDNAVCRSKMKKWFDIHAGQLCAGYEEGAKDACQGDSGGPMIVHKNGRLILVGVVSAGIGEKKWVTISDTSLRLFKWVPVSTAEMRRKERKDVRESNKENKRGSSASKPASAGAFKPDASDDSLSMMNEDSNTGMSFTSDSQSNQANGQPNGNLTFSSRLPSKDSVPASSESSFLK</sequence>
<gene>
    <name evidence="5" type="ORF">NMOB1V02_LOCUS1913</name>
</gene>
<dbReference type="InterPro" id="IPR001314">
    <property type="entry name" value="Peptidase_S1A"/>
</dbReference>
<dbReference type="Gene3D" id="2.40.10.10">
    <property type="entry name" value="Trypsin-like serine proteases"/>
    <property type="match status" value="2"/>
</dbReference>
<dbReference type="PRINTS" id="PR00722">
    <property type="entry name" value="CHYMOTRYPSIN"/>
</dbReference>
<dbReference type="GO" id="GO:0004252">
    <property type="term" value="F:serine-type endopeptidase activity"/>
    <property type="evidence" value="ECO:0007669"/>
    <property type="project" value="InterPro"/>
</dbReference>
<evidence type="ECO:0000256" key="3">
    <source>
        <dbReference type="SAM" id="MobiDB-lite"/>
    </source>
</evidence>
<dbReference type="Pfam" id="PF00089">
    <property type="entry name" value="Trypsin"/>
    <property type="match status" value="1"/>
</dbReference>
<comment type="similarity">
    <text evidence="2">Belongs to the peptidase S1 family. CLIP subfamily.</text>
</comment>
<reference evidence="5" key="1">
    <citation type="submission" date="2020-11" db="EMBL/GenBank/DDBJ databases">
        <authorList>
            <person name="Tran Van P."/>
        </authorList>
    </citation>
    <scope>NUCLEOTIDE SEQUENCE</scope>
</reference>
<feature type="compositionally biased region" description="Polar residues" evidence="3">
    <location>
        <begin position="265"/>
        <end position="274"/>
    </location>
</feature>
<dbReference type="FunFam" id="2.40.10.10:FF:000002">
    <property type="entry name" value="Transmembrane protease serine"/>
    <property type="match status" value="1"/>
</dbReference>
<dbReference type="GO" id="GO:0006508">
    <property type="term" value="P:proteolysis"/>
    <property type="evidence" value="ECO:0007669"/>
    <property type="project" value="InterPro"/>
</dbReference>
<dbReference type="OrthoDB" id="6364259at2759"/>
<dbReference type="InterPro" id="IPR009003">
    <property type="entry name" value="Peptidase_S1_PA"/>
</dbReference>
<dbReference type="EMBL" id="OA882237">
    <property type="protein sequence ID" value="CAD7274056.1"/>
    <property type="molecule type" value="Genomic_DNA"/>
</dbReference>
<dbReference type="PROSITE" id="PS50240">
    <property type="entry name" value="TRYPSIN_DOM"/>
    <property type="match status" value="1"/>
</dbReference>
<evidence type="ECO:0000313" key="6">
    <source>
        <dbReference type="Proteomes" id="UP000678499"/>
    </source>
</evidence>
<dbReference type="InterPro" id="IPR033116">
    <property type="entry name" value="TRYPSIN_SER"/>
</dbReference>
<dbReference type="SMART" id="SM00020">
    <property type="entry name" value="Tryp_SPc"/>
    <property type="match status" value="1"/>
</dbReference>
<dbReference type="EMBL" id="CAJPEX010000200">
    <property type="protein sequence ID" value="CAG0914208.1"/>
    <property type="molecule type" value="Genomic_DNA"/>
</dbReference>
<dbReference type="PANTHER" id="PTHR24252">
    <property type="entry name" value="ACROSIN-RELATED"/>
    <property type="match status" value="1"/>
</dbReference>
<accession>A0A7R9BHJ6</accession>
<evidence type="ECO:0000256" key="1">
    <source>
        <dbReference type="ARBA" id="ARBA00023157"/>
    </source>
</evidence>
<name>A0A7R9BHJ6_9CRUS</name>
<dbReference type="SUPFAM" id="SSF50494">
    <property type="entry name" value="Trypsin-like serine proteases"/>
    <property type="match status" value="1"/>
</dbReference>
<feature type="region of interest" description="Disordered" evidence="3">
    <location>
        <begin position="183"/>
        <end position="274"/>
    </location>
</feature>
<feature type="domain" description="Peptidase S1" evidence="4">
    <location>
        <begin position="1"/>
        <end position="181"/>
    </location>
</feature>
<dbReference type="Proteomes" id="UP000678499">
    <property type="component" value="Unassembled WGS sequence"/>
</dbReference>
<evidence type="ECO:0000313" key="5">
    <source>
        <dbReference type="EMBL" id="CAD7274056.1"/>
    </source>
</evidence>
<dbReference type="PANTHER" id="PTHR24252:SF7">
    <property type="entry name" value="HYALIN"/>
    <property type="match status" value="1"/>
</dbReference>
<dbReference type="AlphaFoldDB" id="A0A7R9BHJ6"/>
<keyword evidence="6" id="KW-1185">Reference proteome</keyword>
<keyword evidence="1" id="KW-1015">Disulfide bond</keyword>
<dbReference type="CDD" id="cd00190">
    <property type="entry name" value="Tryp_SPc"/>
    <property type="match status" value="1"/>
</dbReference>
<feature type="compositionally biased region" description="Basic and acidic residues" evidence="3">
    <location>
        <begin position="183"/>
        <end position="200"/>
    </location>
</feature>
<proteinExistence type="inferred from homology"/>